<evidence type="ECO:0000313" key="2">
    <source>
        <dbReference type="EMBL" id="DAF52681.1"/>
    </source>
</evidence>
<feature type="transmembrane region" description="Helical" evidence="1">
    <location>
        <begin position="65"/>
        <end position="83"/>
    </location>
</feature>
<feature type="transmembrane region" description="Helical" evidence="1">
    <location>
        <begin position="6"/>
        <end position="37"/>
    </location>
</feature>
<reference evidence="2" key="1">
    <citation type="journal article" date="2021" name="Proc. Natl. Acad. Sci. U.S.A.">
        <title>A Catalog of Tens of Thousands of Viruses from Human Metagenomes Reveals Hidden Associations with Chronic Diseases.</title>
        <authorList>
            <person name="Tisza M.J."/>
            <person name="Buck C.B."/>
        </authorList>
    </citation>
    <scope>NUCLEOTIDE SEQUENCE</scope>
    <source>
        <strain evidence="2">Ct7Mg7</strain>
    </source>
</reference>
<name>A0A8S5SNW0_9CAUD</name>
<evidence type="ECO:0000256" key="1">
    <source>
        <dbReference type="SAM" id="Phobius"/>
    </source>
</evidence>
<protein>
    <submittedName>
        <fullName evidence="2">Uncharacterized protein</fullName>
    </submittedName>
</protein>
<organism evidence="2">
    <name type="scientific">Myoviridae sp. ct7Mg7</name>
    <dbReference type="NCBI Taxonomy" id="2827661"/>
    <lineage>
        <taxon>Viruses</taxon>
        <taxon>Duplodnaviria</taxon>
        <taxon>Heunggongvirae</taxon>
        <taxon>Uroviricota</taxon>
        <taxon>Caudoviricetes</taxon>
    </lineage>
</organism>
<keyword evidence="1" id="KW-1133">Transmembrane helix</keyword>
<dbReference type="EMBL" id="BK032641">
    <property type="protein sequence ID" value="DAF52681.1"/>
    <property type="molecule type" value="Genomic_DNA"/>
</dbReference>
<accession>A0A8S5SNW0</accession>
<keyword evidence="1" id="KW-0812">Transmembrane</keyword>
<keyword evidence="1" id="KW-0472">Membrane</keyword>
<proteinExistence type="predicted"/>
<sequence length="138" mass="15951">MNEIYWIIQLDAICNFLTTVAGLSFSISAFTAVFVMCNRIEATDYKKGSENWNYYMQRFKMSLSYFKRFIFVAIVACFINLFIPTTDQALLIYSVGGTIDYIKSNDTVKQPPDKCVKALNKYLDNLTKEEKQNDNESK</sequence>